<name>A0A4Y2CQN8_ARAVE</name>
<reference evidence="1 2" key="1">
    <citation type="journal article" date="2019" name="Sci. Rep.">
        <title>Orb-weaving spider Araneus ventricosus genome elucidates the spidroin gene catalogue.</title>
        <authorList>
            <person name="Kono N."/>
            <person name="Nakamura H."/>
            <person name="Ohtoshi R."/>
            <person name="Moran D.A.P."/>
            <person name="Shinohara A."/>
            <person name="Yoshida Y."/>
            <person name="Fujiwara M."/>
            <person name="Mori M."/>
            <person name="Tomita M."/>
            <person name="Arakawa K."/>
        </authorList>
    </citation>
    <scope>NUCLEOTIDE SEQUENCE [LARGE SCALE GENOMIC DNA]</scope>
</reference>
<dbReference type="AlphaFoldDB" id="A0A4Y2CQN8"/>
<proteinExistence type="predicted"/>
<evidence type="ECO:0000313" key="1">
    <source>
        <dbReference type="EMBL" id="GBM06772.1"/>
    </source>
</evidence>
<comment type="caution">
    <text evidence="1">The sequence shown here is derived from an EMBL/GenBank/DDBJ whole genome shotgun (WGS) entry which is preliminary data.</text>
</comment>
<dbReference type="Proteomes" id="UP000499080">
    <property type="component" value="Unassembled WGS sequence"/>
</dbReference>
<gene>
    <name evidence="1" type="ORF">AVEN_63010_1</name>
</gene>
<evidence type="ECO:0000313" key="2">
    <source>
        <dbReference type="Proteomes" id="UP000499080"/>
    </source>
</evidence>
<dbReference type="EMBL" id="BGPR01000233">
    <property type="protein sequence ID" value="GBM06772.1"/>
    <property type="molecule type" value="Genomic_DNA"/>
</dbReference>
<protein>
    <submittedName>
        <fullName evidence="1">Uncharacterized protein</fullName>
    </submittedName>
</protein>
<organism evidence="1 2">
    <name type="scientific">Araneus ventricosus</name>
    <name type="common">Orbweaver spider</name>
    <name type="synonym">Epeira ventricosa</name>
    <dbReference type="NCBI Taxonomy" id="182803"/>
    <lineage>
        <taxon>Eukaryota</taxon>
        <taxon>Metazoa</taxon>
        <taxon>Ecdysozoa</taxon>
        <taxon>Arthropoda</taxon>
        <taxon>Chelicerata</taxon>
        <taxon>Arachnida</taxon>
        <taxon>Araneae</taxon>
        <taxon>Araneomorphae</taxon>
        <taxon>Entelegynae</taxon>
        <taxon>Araneoidea</taxon>
        <taxon>Araneidae</taxon>
        <taxon>Araneus</taxon>
    </lineage>
</organism>
<sequence length="127" mass="14030">MGIPRPGRSRPEDWMSVARSNPTQYGGASPYYRYRLGKLEGKLTAITYAGALSMVLKNCWNIRGTILAPESEDVWFEVRSGLLELPAESKPGLVSGSECHGFESRSHGWLLGERIPVPGSEDHLLKT</sequence>
<accession>A0A4Y2CQN8</accession>
<keyword evidence="2" id="KW-1185">Reference proteome</keyword>